<protein>
    <recommendedName>
        <fullName evidence="1">Gamma-glutamylcyclotransferase AIG2-like domain-containing protein</fullName>
    </recommendedName>
</protein>
<organism evidence="2 3">
    <name type="scientific">Roseovarius aestuarii</name>
    <dbReference type="NCBI Taxonomy" id="475083"/>
    <lineage>
        <taxon>Bacteria</taxon>
        <taxon>Pseudomonadati</taxon>
        <taxon>Pseudomonadota</taxon>
        <taxon>Alphaproteobacteria</taxon>
        <taxon>Rhodobacterales</taxon>
        <taxon>Roseobacteraceae</taxon>
        <taxon>Roseovarius</taxon>
    </lineage>
</organism>
<evidence type="ECO:0000313" key="3">
    <source>
        <dbReference type="Proteomes" id="UP000193224"/>
    </source>
</evidence>
<proteinExistence type="predicted"/>
<feature type="domain" description="Gamma-glutamylcyclotransferase AIG2-like" evidence="1">
    <location>
        <begin position="8"/>
        <end position="92"/>
    </location>
</feature>
<dbReference type="Proteomes" id="UP000193224">
    <property type="component" value="Unassembled WGS sequence"/>
</dbReference>
<dbReference type="RefSeq" id="WP_244900021.1">
    <property type="nucleotide sequence ID" value="NZ_FWXB01000001.1"/>
</dbReference>
<dbReference type="InterPro" id="IPR009288">
    <property type="entry name" value="AIG2-like_dom"/>
</dbReference>
<keyword evidence="3" id="KW-1185">Reference proteome</keyword>
<gene>
    <name evidence="2" type="ORF">ROA7745_00237</name>
</gene>
<dbReference type="AlphaFoldDB" id="A0A1X7BLL5"/>
<dbReference type="Pfam" id="PF06094">
    <property type="entry name" value="GGACT"/>
    <property type="match status" value="1"/>
</dbReference>
<dbReference type="InterPro" id="IPR036568">
    <property type="entry name" value="GGCT-like_sf"/>
</dbReference>
<dbReference type="Gene3D" id="3.10.490.10">
    <property type="entry name" value="Gamma-glutamyl cyclotransferase-like"/>
    <property type="match status" value="1"/>
</dbReference>
<dbReference type="EMBL" id="FWXB01000001">
    <property type="protein sequence ID" value="SMC10430.1"/>
    <property type="molecule type" value="Genomic_DNA"/>
</dbReference>
<name>A0A1X7BLL5_9RHOB</name>
<dbReference type="SUPFAM" id="SSF110857">
    <property type="entry name" value="Gamma-glutamyl cyclotransferase-like"/>
    <property type="match status" value="1"/>
</dbReference>
<evidence type="ECO:0000313" key="2">
    <source>
        <dbReference type="EMBL" id="SMC10430.1"/>
    </source>
</evidence>
<accession>A0A1X7BLL5</accession>
<evidence type="ECO:0000259" key="1">
    <source>
        <dbReference type="Pfam" id="PF06094"/>
    </source>
</evidence>
<sequence>MNRDTHGFNGARTARLSGWRRIWRYTTLREVAYLTVIPDPDSAIDGLIAPVPDADWEALDYRERAYERVPATHQITHDLHHEPDIAVYAVPGDHHAASGPDHTLLLSYIDVVVQGYLREFGPEGAARFFATTDGWEAPVINDRAVPRYPRHCRLTPDETALVDAHLEALQVHIQCL</sequence>
<reference evidence="2 3" key="1">
    <citation type="submission" date="2017-03" db="EMBL/GenBank/DDBJ databases">
        <authorList>
            <person name="Afonso C.L."/>
            <person name="Miller P.J."/>
            <person name="Scott M.A."/>
            <person name="Spackman E."/>
            <person name="Goraichik I."/>
            <person name="Dimitrov K.M."/>
            <person name="Suarez D.L."/>
            <person name="Swayne D.E."/>
        </authorList>
    </citation>
    <scope>NUCLEOTIDE SEQUENCE [LARGE SCALE GENOMIC DNA]</scope>
    <source>
        <strain evidence="2 3">CECT 7745</strain>
    </source>
</reference>